<dbReference type="EMBL" id="UHJJ01000021">
    <property type="protein sequence ID" value="SUQ16072.1"/>
    <property type="molecule type" value="Genomic_DNA"/>
</dbReference>
<accession>A0A315ZPK7</accession>
<dbReference type="AlphaFoldDB" id="A0A315ZPK7"/>
<proteinExistence type="predicted"/>
<dbReference type="Proteomes" id="UP000254051">
    <property type="component" value="Unassembled WGS sequence"/>
</dbReference>
<gene>
    <name evidence="1" type="ORF">SAMN05216529_1216</name>
</gene>
<sequence>MVDHELLQAISNMLDSHFGSLEAGFNKIDSRVEGLETRFNKRLRSTENSILQQLDIVQEKSNNNYHMLEDKLEGLRVIVNGIKVDHDTVNLLSDNVSNLHYEIYKLKIKLS</sequence>
<evidence type="ECO:0000313" key="1">
    <source>
        <dbReference type="EMBL" id="SUQ16072.1"/>
    </source>
</evidence>
<name>A0A315ZPK7_9FIRM</name>
<protein>
    <submittedName>
        <fullName evidence="1">Uncharacterized protein</fullName>
    </submittedName>
</protein>
<keyword evidence="2" id="KW-1185">Reference proteome</keyword>
<evidence type="ECO:0000313" key="2">
    <source>
        <dbReference type="Proteomes" id="UP000254051"/>
    </source>
</evidence>
<reference evidence="2" key="1">
    <citation type="submission" date="2017-07" db="EMBL/GenBank/DDBJ databases">
        <authorList>
            <person name="Varghese N."/>
            <person name="Submissions S."/>
        </authorList>
    </citation>
    <scope>NUCLEOTIDE SEQUENCE [LARGE SCALE GENOMIC DNA]</scope>
    <source>
        <strain evidence="2">NLAE-zl-C134</strain>
    </source>
</reference>
<organism evidence="1 2">
    <name type="scientific">Faecalicatena contorta</name>
    <dbReference type="NCBI Taxonomy" id="39482"/>
    <lineage>
        <taxon>Bacteria</taxon>
        <taxon>Bacillati</taxon>
        <taxon>Bacillota</taxon>
        <taxon>Clostridia</taxon>
        <taxon>Lachnospirales</taxon>
        <taxon>Lachnospiraceae</taxon>
        <taxon>Faecalicatena</taxon>
    </lineage>
</organism>
<dbReference type="RefSeq" id="WP_109714473.1">
    <property type="nucleotide sequence ID" value="NZ_QGDS01000021.1"/>
</dbReference>